<dbReference type="PANTHER" id="PTHR13026">
    <property type="entry name" value="NNP-1 PROTEIN NOVEL NUCLEAR PROTEIN 1 NOP52"/>
    <property type="match status" value="1"/>
</dbReference>
<dbReference type="InParanoid" id="V4WI81"/>
<comment type="similarity">
    <text evidence="2">Belongs to the RRP1 family.</text>
</comment>
<evidence type="ECO:0008006" key="8">
    <source>
        <dbReference type="Google" id="ProtNLM"/>
    </source>
</evidence>
<evidence type="ECO:0000256" key="3">
    <source>
        <dbReference type="ARBA" id="ARBA00022552"/>
    </source>
</evidence>
<dbReference type="GO" id="GO:0005634">
    <property type="term" value="C:nucleus"/>
    <property type="evidence" value="ECO:0007669"/>
    <property type="project" value="UniProtKB-SubCell"/>
</dbReference>
<feature type="compositionally biased region" description="Basic residues" evidence="5">
    <location>
        <begin position="593"/>
        <end position="606"/>
    </location>
</feature>
<organism evidence="6 7">
    <name type="scientific">Citrus clementina</name>
    <name type="common">Clementine</name>
    <name type="synonym">Citrus deliciosa x Citrus sinensis</name>
    <dbReference type="NCBI Taxonomy" id="85681"/>
    <lineage>
        <taxon>Eukaryota</taxon>
        <taxon>Viridiplantae</taxon>
        <taxon>Streptophyta</taxon>
        <taxon>Embryophyta</taxon>
        <taxon>Tracheophyta</taxon>
        <taxon>Spermatophyta</taxon>
        <taxon>Magnoliopsida</taxon>
        <taxon>eudicotyledons</taxon>
        <taxon>Gunneridae</taxon>
        <taxon>Pentapetalae</taxon>
        <taxon>rosids</taxon>
        <taxon>malvids</taxon>
        <taxon>Sapindales</taxon>
        <taxon>Rutaceae</taxon>
        <taxon>Aurantioideae</taxon>
        <taxon>Citrus</taxon>
    </lineage>
</organism>
<evidence type="ECO:0000313" key="6">
    <source>
        <dbReference type="EMBL" id="ESR66439.1"/>
    </source>
</evidence>
<dbReference type="OMA" id="REWVHID"/>
<dbReference type="FunCoup" id="V4WI81">
    <property type="interactions" value="1361"/>
</dbReference>
<feature type="region of interest" description="Disordered" evidence="5">
    <location>
        <begin position="392"/>
        <end position="451"/>
    </location>
</feature>
<protein>
    <recommendedName>
        <fullName evidence="8">Ribosomal RNA processing protein 1 homolog</fullName>
    </recommendedName>
</protein>
<accession>V4WI81</accession>
<feature type="region of interest" description="Disordered" evidence="5">
    <location>
        <begin position="485"/>
        <end position="536"/>
    </location>
</feature>
<dbReference type="PANTHER" id="PTHR13026:SF0">
    <property type="entry name" value="RIBOSOMAL RNA PROCESSING 1B"/>
    <property type="match status" value="1"/>
</dbReference>
<dbReference type="eggNOG" id="KOG3911">
    <property type="taxonomic scope" value="Eukaryota"/>
</dbReference>
<reference evidence="6 7" key="1">
    <citation type="submission" date="2013-10" db="EMBL/GenBank/DDBJ databases">
        <authorList>
            <consortium name="International Citrus Genome Consortium"/>
            <person name="Jenkins J."/>
            <person name="Schmutz J."/>
            <person name="Prochnik S."/>
            <person name="Rokhsar D."/>
            <person name="Gmitter F."/>
            <person name="Ollitrault P."/>
            <person name="Machado M."/>
            <person name="Talon M."/>
            <person name="Wincker P."/>
            <person name="Jaillon O."/>
            <person name="Morgante M."/>
        </authorList>
    </citation>
    <scope>NUCLEOTIDE SEQUENCE</scope>
    <source>
        <strain evidence="7">cv. Clemenules</strain>
    </source>
</reference>
<dbReference type="GO" id="GO:0006364">
    <property type="term" value="P:rRNA processing"/>
    <property type="evidence" value="ECO:0007669"/>
    <property type="project" value="UniProtKB-KW"/>
</dbReference>
<evidence type="ECO:0000256" key="2">
    <source>
        <dbReference type="ARBA" id="ARBA00006374"/>
    </source>
</evidence>
<keyword evidence="4" id="KW-0539">Nucleus</keyword>
<feature type="region of interest" description="Disordered" evidence="5">
    <location>
        <begin position="551"/>
        <end position="606"/>
    </location>
</feature>
<gene>
    <name evidence="6" type="ORF">CICLE_v10010385mg</name>
</gene>
<dbReference type="AlphaFoldDB" id="V4WI81"/>
<name>V4WI81_CITCL</name>
<keyword evidence="3" id="KW-0698">rRNA processing</keyword>
<comment type="subcellular location">
    <subcellularLocation>
        <location evidence="1">Nucleus</location>
    </subcellularLocation>
</comment>
<evidence type="ECO:0000256" key="5">
    <source>
        <dbReference type="SAM" id="MobiDB-lite"/>
    </source>
</evidence>
<evidence type="ECO:0000313" key="7">
    <source>
        <dbReference type="Proteomes" id="UP000030687"/>
    </source>
</evidence>
<dbReference type="Proteomes" id="UP000030687">
    <property type="component" value="Unassembled WGS sequence"/>
</dbReference>
<sequence>MAKSLSAIHKCHFLSLVETLSRAAGLTSLVLGSLLHLYSQTFANFNSLEIIPMKEMGETEEVGSSLIKQLASCNKGTREKALNALLKNWLPNQTQISDDDMKKLWKGLFYCVWHADKLAFQTQLIEFLASVITSLDLPLAIHYFSTFLLTMRREWTGIDGLRLDKFYLLVRRFLRYYFQIMKKNLWDIELVKKLMGVLVHRSLLSDDKFLGNGVNYHIVSVFVEEIRAFLPLRKEVVEDIFGPFVSVMAKVQDKVLVGKIKSNVFDVLSKMGRRLLDVKKSGGEVDSSDEVVLLGTIAIVLGFSGKFFELGSSVECCQGNRKVLFSLHEEFLKLEKDFGSSGVEISIPDVSVGDEDEDDEVPNLVPISSYMDVDGSGDDVAEGAASDEVLNKCKKGKKASSGNDKNGKKSKKKKKKNAVSDVGSETSLSGKDDENIVNATSNDSIDEQNHDTNFIPFNESVISNLQMQFEKVAAEVGMEDNVDTACDLPQDRANGTNGTVSKKRKRVKNKDGKQSKNPESTREGDADDCLTAKSGEKSAKKVRFSMKSNLVWKPQSPLPPQSLRLPPSVAPRGSALKKGVPPGPVMEMSVASKKVKQRAKSVKKARKVIKIKNPTLKGARKLKSLSA</sequence>
<dbReference type="STRING" id="85681.V4WI81"/>
<feature type="compositionally biased region" description="Basic residues" evidence="5">
    <location>
        <begin position="408"/>
        <end position="417"/>
    </location>
</feature>
<evidence type="ECO:0000256" key="1">
    <source>
        <dbReference type="ARBA" id="ARBA00004123"/>
    </source>
</evidence>
<feature type="compositionally biased region" description="Basic and acidic residues" evidence="5">
    <location>
        <begin position="509"/>
        <end position="524"/>
    </location>
</feature>
<dbReference type="InterPro" id="IPR010301">
    <property type="entry name" value="RRP1"/>
</dbReference>
<keyword evidence="7" id="KW-1185">Reference proteome</keyword>
<dbReference type="Gramene" id="ESR66439">
    <property type="protein sequence ID" value="ESR66439"/>
    <property type="gene ID" value="CICLE_v10010385mg"/>
</dbReference>
<dbReference type="EMBL" id="KI535697">
    <property type="protein sequence ID" value="ESR66439.1"/>
    <property type="molecule type" value="Genomic_DNA"/>
</dbReference>
<evidence type="ECO:0000256" key="4">
    <source>
        <dbReference type="ARBA" id="ARBA00023242"/>
    </source>
</evidence>
<dbReference type="KEGG" id="cic:CICLE_v10010385mg"/>
<dbReference type="GO" id="GO:0030688">
    <property type="term" value="C:preribosome, small subunit precursor"/>
    <property type="evidence" value="ECO:0007669"/>
    <property type="project" value="InterPro"/>
</dbReference>
<proteinExistence type="inferred from homology"/>
<dbReference type="Pfam" id="PF05997">
    <property type="entry name" value="Nop52"/>
    <property type="match status" value="1"/>
</dbReference>